<dbReference type="AlphaFoldDB" id="A0AAD1WRD1"/>
<proteinExistence type="predicted"/>
<name>A0AAD1WRD1_PELCU</name>
<accession>A0AAD1WRD1</accession>
<gene>
    <name evidence="1" type="ORF">PECUL_23A010349</name>
</gene>
<evidence type="ECO:0000313" key="2">
    <source>
        <dbReference type="Proteomes" id="UP001295444"/>
    </source>
</evidence>
<reference evidence="1" key="1">
    <citation type="submission" date="2022-03" db="EMBL/GenBank/DDBJ databases">
        <authorList>
            <person name="Alioto T."/>
            <person name="Alioto T."/>
            <person name="Gomez Garrido J."/>
        </authorList>
    </citation>
    <scope>NUCLEOTIDE SEQUENCE</scope>
</reference>
<organism evidence="1 2">
    <name type="scientific">Pelobates cultripes</name>
    <name type="common">Western spadefoot toad</name>
    <dbReference type="NCBI Taxonomy" id="61616"/>
    <lineage>
        <taxon>Eukaryota</taxon>
        <taxon>Metazoa</taxon>
        <taxon>Chordata</taxon>
        <taxon>Craniata</taxon>
        <taxon>Vertebrata</taxon>
        <taxon>Euteleostomi</taxon>
        <taxon>Amphibia</taxon>
        <taxon>Batrachia</taxon>
        <taxon>Anura</taxon>
        <taxon>Pelobatoidea</taxon>
        <taxon>Pelobatidae</taxon>
        <taxon>Pelobates</taxon>
    </lineage>
</organism>
<evidence type="ECO:0000313" key="1">
    <source>
        <dbReference type="EMBL" id="CAH2325303.1"/>
    </source>
</evidence>
<dbReference type="Proteomes" id="UP001295444">
    <property type="component" value="Chromosome 12"/>
</dbReference>
<dbReference type="EMBL" id="OW240923">
    <property type="protein sequence ID" value="CAH2325303.1"/>
    <property type="molecule type" value="Genomic_DNA"/>
</dbReference>
<protein>
    <submittedName>
        <fullName evidence="1">Uncharacterized protein</fullName>
    </submittedName>
</protein>
<keyword evidence="2" id="KW-1185">Reference proteome</keyword>
<sequence>MSLWDDGKEPLCVPVYVVCWLTDISRVAICSTKNWTTYYWIFIGFQVRIVFDEFQSTSKKLENNLWSRRKSYQFLLVDRYLKSRLMQYEELDNVLLDLHRFSANSFKEEKSIFFYREIETLLLDRYLKSRLMQYEELDNVLSDLHRFSVMNIGNQVDNFLLECLPKRGAL</sequence>